<sequence length="453" mass="49682">MARREKTPRRLSYRLVAIPGTSNQLVLGMRWQTILGEDLPKEALRLARKVKATHFVHSDARSPSVGLLIAKGKERLAKTRVSLFSAASAFAQMHRHGTHIVALSLPDKSVWIAVTVAGVVQAGGDTVIPDAQAAQRALDEALARYGEAQMHGDYLTQSLPFSLQQLAAHTNQQSSLRRAGFSLAMVSPFWWTILGLFLVYKVWDIGMSYWEERQARIAQEMLAAQPDVDPATLWKKAITAWAKTAQTLGEPGLAPLLQQLESVPTAPGRWKLVEVDCQPKVRSCVAKYKRTRLADNRTLHAALPSTWKIAHVDLEKANATWTIPAAVAAQPMVLADLPDAKAMRQLWEPSWQALSPALGDLTLSPPGPVPITVPNIKLANGLEQPVIRPKEIKLPATRAIVINAPLRSLYGLALPRTSEVTQLQMRFTPDTTPGLTTSAFVTTLKGTIYVESP</sequence>
<proteinExistence type="predicted"/>
<accession>A0A1R1JNJ2</accession>
<organism evidence="2 3">
    <name type="scientific">Alcaligenes xylosoxydans xylosoxydans</name>
    <name type="common">Achromobacter xylosoxidans</name>
    <dbReference type="NCBI Taxonomy" id="85698"/>
    <lineage>
        <taxon>Bacteria</taxon>
        <taxon>Pseudomonadati</taxon>
        <taxon>Pseudomonadota</taxon>
        <taxon>Betaproteobacteria</taxon>
        <taxon>Burkholderiales</taxon>
        <taxon>Alcaligenaceae</taxon>
        <taxon>Achromobacter</taxon>
    </lineage>
</organism>
<evidence type="ECO:0000313" key="3">
    <source>
        <dbReference type="Proteomes" id="UP000187251"/>
    </source>
</evidence>
<keyword evidence="1" id="KW-0812">Transmembrane</keyword>
<protein>
    <recommendedName>
        <fullName evidence="4">Type 4b pilus protein PilO2</fullName>
    </recommendedName>
</protein>
<dbReference type="EMBL" id="MJMN01000035">
    <property type="protein sequence ID" value="OMG80745.1"/>
    <property type="molecule type" value="Genomic_DNA"/>
</dbReference>
<evidence type="ECO:0008006" key="4">
    <source>
        <dbReference type="Google" id="ProtNLM"/>
    </source>
</evidence>
<reference evidence="2 3" key="1">
    <citation type="submission" date="2016-09" db="EMBL/GenBank/DDBJ databases">
        <title>Phylogenomics of Achromobacter.</title>
        <authorList>
            <person name="Jeukens J."/>
            <person name="Freschi L."/>
            <person name="Vincent A.T."/>
            <person name="Emond-Rheault J.-G."/>
            <person name="Kukavica-Ibrulj I."/>
            <person name="Charette S.J."/>
            <person name="Levesque R.C."/>
        </authorList>
    </citation>
    <scope>NUCLEOTIDE SEQUENCE [LARGE SCALE GENOMIC DNA]</scope>
    <source>
        <strain evidence="2 3">AUS488</strain>
    </source>
</reference>
<gene>
    <name evidence="2" type="ORF">BIZ92_12720</name>
</gene>
<dbReference type="OrthoDB" id="8626645at2"/>
<keyword evidence="1" id="KW-1133">Transmembrane helix</keyword>
<evidence type="ECO:0000256" key="1">
    <source>
        <dbReference type="SAM" id="Phobius"/>
    </source>
</evidence>
<dbReference type="Proteomes" id="UP000187251">
    <property type="component" value="Unassembled WGS sequence"/>
</dbReference>
<evidence type="ECO:0000313" key="2">
    <source>
        <dbReference type="EMBL" id="OMG80745.1"/>
    </source>
</evidence>
<comment type="caution">
    <text evidence="2">The sequence shown here is derived from an EMBL/GenBank/DDBJ whole genome shotgun (WGS) entry which is preliminary data.</text>
</comment>
<dbReference type="RefSeq" id="WP_076414592.1">
    <property type="nucleotide sequence ID" value="NZ_MJMN01000035.1"/>
</dbReference>
<feature type="transmembrane region" description="Helical" evidence="1">
    <location>
        <begin position="181"/>
        <end position="203"/>
    </location>
</feature>
<name>A0A1R1JNJ2_ALCXX</name>
<dbReference type="AlphaFoldDB" id="A0A1R1JNJ2"/>
<keyword evidence="1" id="KW-0472">Membrane</keyword>